<dbReference type="InterPro" id="IPR000778">
    <property type="entry name" value="Cyt_b245_heavy_chain"/>
</dbReference>
<feature type="domain" description="FAD-binding FR-type" evidence="10">
    <location>
        <begin position="57"/>
        <end position="160"/>
    </location>
</feature>
<keyword evidence="7" id="KW-0408">Iron</keyword>
<evidence type="ECO:0000256" key="7">
    <source>
        <dbReference type="ARBA" id="ARBA00023004"/>
    </source>
</evidence>
<dbReference type="SUPFAM" id="SSF63380">
    <property type="entry name" value="Riboflavin synthase domain-like"/>
    <property type="match status" value="1"/>
</dbReference>
<dbReference type="RefSeq" id="WP_344987899.1">
    <property type="nucleotide sequence ID" value="NZ_BAABCD010000001.1"/>
</dbReference>
<dbReference type="InterPro" id="IPR001041">
    <property type="entry name" value="2Fe-2S_ferredoxin-type"/>
</dbReference>
<evidence type="ECO:0000256" key="6">
    <source>
        <dbReference type="ARBA" id="ARBA00023002"/>
    </source>
</evidence>
<dbReference type="PRINTS" id="PR00466">
    <property type="entry name" value="GP91PHOX"/>
</dbReference>
<evidence type="ECO:0000313" key="12">
    <source>
        <dbReference type="Proteomes" id="UP001595836"/>
    </source>
</evidence>
<sequence length="411" mass="42840">MTAPPVHPSLTRRLLTSGRLSRRGLAGNLFSGELARTLLTPHPVEHYARSLGVTWSDDPTGATVVSVDRPVSDVTVLTLRLPAGVERPEPGAALEIGVVVDGVVHRRHYSPVDPASRADGLATIAVRRHPGGVVSEFLWAAAEPGMRLLLGNPAGEISLPATRPSDILLVSGGSGITPMLSIASTLAAEGHCVGRYAGTAGPDTDTTSTRPGRVSWIHYARSAADVPFRDRLREVSRAGIDVHVIATGGEDGADASTQDRAITHAGMAGHLSSDHLEEAAPWHPEATIFLCGPEGLATGLEKLLGTERFSGVLRERFTATVAEVPDTDGGTVTHLTSGVTADNPGTTLLEGAEAAGLSPQHGCRMGICHTCTAVRVSGATRDLRTGEIDSEPGCRVQICVSAPVGDVEIEL</sequence>
<evidence type="ECO:0000259" key="10">
    <source>
        <dbReference type="PROSITE" id="PS51384"/>
    </source>
</evidence>
<dbReference type="InterPro" id="IPR050415">
    <property type="entry name" value="MRET"/>
</dbReference>
<evidence type="ECO:0000256" key="2">
    <source>
        <dbReference type="ARBA" id="ARBA00022630"/>
    </source>
</evidence>
<evidence type="ECO:0000313" key="11">
    <source>
        <dbReference type="EMBL" id="MFC4753170.1"/>
    </source>
</evidence>
<dbReference type="PANTHER" id="PTHR47354">
    <property type="entry name" value="NADH OXIDOREDUCTASE HCR"/>
    <property type="match status" value="1"/>
</dbReference>
<evidence type="ECO:0000256" key="3">
    <source>
        <dbReference type="ARBA" id="ARBA00022714"/>
    </source>
</evidence>
<dbReference type="InterPro" id="IPR012675">
    <property type="entry name" value="Beta-grasp_dom_sf"/>
</dbReference>
<dbReference type="Gene3D" id="3.10.20.30">
    <property type="match status" value="1"/>
</dbReference>
<dbReference type="SUPFAM" id="SSF52343">
    <property type="entry name" value="Ferredoxin reductase-like, C-terminal NADP-linked domain"/>
    <property type="match status" value="1"/>
</dbReference>
<comment type="caution">
    <text evidence="11">The sequence shown here is derived from an EMBL/GenBank/DDBJ whole genome shotgun (WGS) entry which is preliminary data.</text>
</comment>
<keyword evidence="3" id="KW-0001">2Fe-2S</keyword>
<proteinExistence type="predicted"/>
<dbReference type="EMBL" id="JBHSHP010000001">
    <property type="protein sequence ID" value="MFC4753170.1"/>
    <property type="molecule type" value="Genomic_DNA"/>
</dbReference>
<dbReference type="Gene3D" id="2.40.30.10">
    <property type="entry name" value="Translation factors"/>
    <property type="match status" value="1"/>
</dbReference>
<evidence type="ECO:0000256" key="5">
    <source>
        <dbReference type="ARBA" id="ARBA00022827"/>
    </source>
</evidence>
<dbReference type="Gene3D" id="3.40.50.80">
    <property type="entry name" value="Nucleotide-binding domain of ferredoxin-NADP reductase (FNR) module"/>
    <property type="match status" value="1"/>
</dbReference>
<keyword evidence="12" id="KW-1185">Reference proteome</keyword>
<dbReference type="InterPro" id="IPR039261">
    <property type="entry name" value="FNR_nucleotide-bd"/>
</dbReference>
<evidence type="ECO:0000259" key="9">
    <source>
        <dbReference type="PROSITE" id="PS51085"/>
    </source>
</evidence>
<dbReference type="Pfam" id="PF00111">
    <property type="entry name" value="Fer2"/>
    <property type="match status" value="1"/>
</dbReference>
<dbReference type="InterPro" id="IPR036010">
    <property type="entry name" value="2Fe-2S_ferredoxin-like_sf"/>
</dbReference>
<dbReference type="CDD" id="cd00207">
    <property type="entry name" value="fer2"/>
    <property type="match status" value="1"/>
</dbReference>
<dbReference type="InterPro" id="IPR017927">
    <property type="entry name" value="FAD-bd_FR_type"/>
</dbReference>
<evidence type="ECO:0000256" key="4">
    <source>
        <dbReference type="ARBA" id="ARBA00022723"/>
    </source>
</evidence>
<evidence type="ECO:0000256" key="8">
    <source>
        <dbReference type="ARBA" id="ARBA00023014"/>
    </source>
</evidence>
<gene>
    <name evidence="11" type="ORF">ACFO7U_00045</name>
</gene>
<protein>
    <submittedName>
        <fullName evidence="11">Iron-sulfur cluster-binding domain-containing protein</fullName>
    </submittedName>
</protein>
<dbReference type="InterPro" id="IPR017938">
    <property type="entry name" value="Riboflavin_synthase-like_b-brl"/>
</dbReference>
<name>A0ABV9PJT8_9ACTN</name>
<dbReference type="Pfam" id="PF00175">
    <property type="entry name" value="NAD_binding_1"/>
    <property type="match status" value="1"/>
</dbReference>
<dbReference type="Proteomes" id="UP001595836">
    <property type="component" value="Unassembled WGS sequence"/>
</dbReference>
<dbReference type="PANTHER" id="PTHR47354:SF6">
    <property type="entry name" value="NADH OXIDOREDUCTASE HCR"/>
    <property type="match status" value="1"/>
</dbReference>
<comment type="cofactor">
    <cofactor evidence="1">
        <name>FAD</name>
        <dbReference type="ChEBI" id="CHEBI:57692"/>
    </cofactor>
</comment>
<dbReference type="InterPro" id="IPR001433">
    <property type="entry name" value="OxRdtase_FAD/NAD-bd"/>
</dbReference>
<keyword evidence="4" id="KW-0479">Metal-binding</keyword>
<dbReference type="PROSITE" id="PS51085">
    <property type="entry name" value="2FE2S_FER_2"/>
    <property type="match status" value="1"/>
</dbReference>
<keyword evidence="8" id="KW-0411">Iron-sulfur</keyword>
<dbReference type="SUPFAM" id="SSF54292">
    <property type="entry name" value="2Fe-2S ferredoxin-like"/>
    <property type="match status" value="1"/>
</dbReference>
<keyword evidence="5" id="KW-0274">FAD</keyword>
<evidence type="ECO:0000256" key="1">
    <source>
        <dbReference type="ARBA" id="ARBA00001974"/>
    </source>
</evidence>
<dbReference type="PROSITE" id="PS51384">
    <property type="entry name" value="FAD_FR"/>
    <property type="match status" value="1"/>
</dbReference>
<keyword evidence="6" id="KW-0560">Oxidoreductase</keyword>
<organism evidence="11 12">
    <name type="scientific">Dietzia aurantiaca</name>
    <dbReference type="NCBI Taxonomy" id="983873"/>
    <lineage>
        <taxon>Bacteria</taxon>
        <taxon>Bacillati</taxon>
        <taxon>Actinomycetota</taxon>
        <taxon>Actinomycetes</taxon>
        <taxon>Mycobacteriales</taxon>
        <taxon>Dietziaceae</taxon>
        <taxon>Dietzia</taxon>
    </lineage>
</organism>
<keyword evidence="2" id="KW-0285">Flavoprotein</keyword>
<accession>A0ABV9PJT8</accession>
<reference evidence="12" key="1">
    <citation type="journal article" date="2019" name="Int. J. Syst. Evol. Microbiol.">
        <title>The Global Catalogue of Microorganisms (GCM) 10K type strain sequencing project: providing services to taxonomists for standard genome sequencing and annotation.</title>
        <authorList>
            <consortium name="The Broad Institute Genomics Platform"/>
            <consortium name="The Broad Institute Genome Sequencing Center for Infectious Disease"/>
            <person name="Wu L."/>
            <person name="Ma J."/>
        </authorList>
    </citation>
    <scope>NUCLEOTIDE SEQUENCE [LARGE SCALE GENOMIC DNA]</scope>
    <source>
        <strain evidence="12">JCM 11882</strain>
    </source>
</reference>
<feature type="domain" description="2Fe-2S ferredoxin-type" evidence="9">
    <location>
        <begin position="330"/>
        <end position="411"/>
    </location>
</feature>